<evidence type="ECO:0000313" key="2">
    <source>
        <dbReference type="Proteomes" id="UP000233425"/>
    </source>
</evidence>
<dbReference type="Proteomes" id="UP000233425">
    <property type="component" value="Unassembled WGS sequence"/>
</dbReference>
<organism evidence="1 2">
    <name type="scientific">Ruminococcus bromii</name>
    <dbReference type="NCBI Taxonomy" id="40518"/>
    <lineage>
        <taxon>Bacteria</taxon>
        <taxon>Bacillati</taxon>
        <taxon>Bacillota</taxon>
        <taxon>Clostridia</taxon>
        <taxon>Eubacteriales</taxon>
        <taxon>Oscillospiraceae</taxon>
        <taxon>Ruminococcus</taxon>
    </lineage>
</organism>
<keyword evidence="2" id="KW-1185">Reference proteome</keyword>
<reference evidence="1" key="1">
    <citation type="journal article" date="2018" name="Environ. Microbiol.">
        <title>Sporulation capability and amylosome conservation among diverse human colonic and rumen isolates of the keystone starch-degrader Ruminococcus bromii.</title>
        <authorList>
            <person name="Mukhopadhya I."/>
            <person name="Morais S."/>
            <person name="Laverde-Gomez J."/>
            <person name="Sheridan P.O."/>
            <person name="Walker A.W."/>
            <person name="Kelly W."/>
            <person name="Klieve A.V."/>
            <person name="Ouwerkerk D."/>
            <person name="Duncan S.H."/>
            <person name="Louis P."/>
            <person name="Koropatkin N."/>
            <person name="Cockburn D."/>
            <person name="Kibler R."/>
            <person name="Cooper P.J."/>
            <person name="Sandoval C."/>
            <person name="Crost E."/>
            <person name="Juge N."/>
            <person name="Bayer E.A."/>
            <person name="Flint H.J."/>
        </authorList>
    </citation>
    <scope>NUCLEOTIDE SEQUENCE [LARGE SCALE GENOMIC DNA]</scope>
    <source>
        <strain evidence="1">ATCC 27255</strain>
    </source>
</reference>
<accession>A0A2N0ULP9</accession>
<dbReference type="PROSITE" id="PS51257">
    <property type="entry name" value="PROKAR_LIPOPROTEIN"/>
    <property type="match status" value="1"/>
</dbReference>
<evidence type="ECO:0000313" key="1">
    <source>
        <dbReference type="EMBL" id="PKD27904.1"/>
    </source>
</evidence>
<sequence>MQIKKYLCLILSVILCFAFMCGCSSQDDKNEIDYSNIADNAETQIQIEEPTKEMTKYVKNGFFSPTLFQSEEMITAVVEDEEIWTGEFESEKDIYFVEFADLNFDGQLEFIVTDNLYPDDFYFHANAYYLENGRLVKATVVNELDDEDGYDNNYTAYFDKERGEYVVIGEKFAKIDEYHYKSIKFELVFDGTQITIKPLLNKTTYSPDNRSDSDNIYTYYEYISGEWVEISEHDYTIKLSNLEQNDNRIEVFYGPTKDRTLYYDDYCDNHIYEKEKMLQDIISLITYDVYEPEAK</sequence>
<protein>
    <submittedName>
        <fullName evidence="1">Uncharacterized protein</fullName>
    </submittedName>
</protein>
<dbReference type="EMBL" id="NNSR01000067">
    <property type="protein sequence ID" value="PKD27904.1"/>
    <property type="molecule type" value="Genomic_DNA"/>
</dbReference>
<proteinExistence type="predicted"/>
<dbReference type="AlphaFoldDB" id="A0A2N0ULP9"/>
<name>A0A2N0ULP9_9FIRM</name>
<dbReference type="RefSeq" id="WP_101029362.1">
    <property type="nucleotide sequence ID" value="NZ_CABMMZ010000067.1"/>
</dbReference>
<gene>
    <name evidence="1" type="ORF">RBATCC27255_01391</name>
</gene>
<comment type="caution">
    <text evidence="1">The sequence shown here is derived from an EMBL/GenBank/DDBJ whole genome shotgun (WGS) entry which is preliminary data.</text>
</comment>